<evidence type="ECO:0000313" key="2">
    <source>
        <dbReference type="EMBL" id="MCO6048628.1"/>
    </source>
</evidence>
<reference evidence="2 3" key="1">
    <citation type="submission" date="2022-06" db="EMBL/GenBank/DDBJ databases">
        <title>Mesorhizobium sp. strain RP14 Genome sequencing and assembly.</title>
        <authorList>
            <person name="Kim I."/>
        </authorList>
    </citation>
    <scope>NUCLEOTIDE SEQUENCE [LARGE SCALE GENOMIC DNA]</scope>
    <source>
        <strain evidence="3">RP14(2022)</strain>
    </source>
</reference>
<dbReference type="PIRSF" id="PIRSF009471">
    <property type="entry name" value="UCP009471"/>
    <property type="match status" value="1"/>
</dbReference>
<name>A0ABT1C1U1_9HYPH</name>
<dbReference type="SUPFAM" id="SSF160935">
    <property type="entry name" value="VPA0735-like"/>
    <property type="match status" value="1"/>
</dbReference>
<keyword evidence="3" id="KW-1185">Reference proteome</keyword>
<protein>
    <submittedName>
        <fullName evidence="2">DUF1214 domain-containing protein</fullName>
    </submittedName>
</protein>
<dbReference type="InterPro" id="IPR037049">
    <property type="entry name" value="DUF1214_C_sf"/>
</dbReference>
<dbReference type="Gene3D" id="2.60.120.600">
    <property type="entry name" value="Domain of unknown function DUF1214, C-terminal domain"/>
    <property type="match status" value="1"/>
</dbReference>
<proteinExistence type="predicted"/>
<sequence length="191" mass="19928">MTRAVALVLLAFLIAIGGGAGTLYLALERPIADPGRGWLPYPGNGSSDADPYQRAQIALRGILPLGRSEGLAFIARHDATGASFKANCSYVLEGPMPVARFWTLFAANTDLRPLAPKGARPAAIHSLQTLHSEDGSVSVNIGRAAQSGNWLSTGDAESWTLVLTLYDTPTAGGLALGTVSLPTIRRSACDG</sequence>
<dbReference type="InterPro" id="IPR010621">
    <property type="entry name" value="DUF1214"/>
</dbReference>
<comment type="caution">
    <text evidence="2">The sequence shown here is derived from an EMBL/GenBank/DDBJ whole genome shotgun (WGS) entry which is preliminary data.</text>
</comment>
<dbReference type="RefSeq" id="WP_252815535.1">
    <property type="nucleotide sequence ID" value="NZ_JAMXQS010000001.1"/>
</dbReference>
<accession>A0ABT1C1U1</accession>
<feature type="domain" description="DUF1214" evidence="1">
    <location>
        <begin position="69"/>
        <end position="169"/>
    </location>
</feature>
<evidence type="ECO:0000313" key="3">
    <source>
        <dbReference type="Proteomes" id="UP001205906"/>
    </source>
</evidence>
<organism evidence="2 3">
    <name type="scientific">Mesorhizobium liriopis</name>
    <dbReference type="NCBI Taxonomy" id="2953882"/>
    <lineage>
        <taxon>Bacteria</taxon>
        <taxon>Pseudomonadati</taxon>
        <taxon>Pseudomonadota</taxon>
        <taxon>Alphaproteobacteria</taxon>
        <taxon>Hyphomicrobiales</taxon>
        <taxon>Phyllobacteriaceae</taxon>
        <taxon>Mesorhizobium</taxon>
    </lineage>
</organism>
<dbReference type="EMBL" id="JAMXQS010000001">
    <property type="protein sequence ID" value="MCO6048628.1"/>
    <property type="molecule type" value="Genomic_DNA"/>
</dbReference>
<dbReference type="Pfam" id="PF06742">
    <property type="entry name" value="DUF1214"/>
    <property type="match status" value="1"/>
</dbReference>
<evidence type="ECO:0000259" key="1">
    <source>
        <dbReference type="Pfam" id="PF06742"/>
    </source>
</evidence>
<gene>
    <name evidence="2" type="ORF">NGM99_02335</name>
</gene>
<dbReference type="Proteomes" id="UP001205906">
    <property type="component" value="Unassembled WGS sequence"/>
</dbReference>
<dbReference type="InterPro" id="IPR012038">
    <property type="entry name" value="UCP009471"/>
</dbReference>